<comment type="caution">
    <text evidence="2">The sequence shown here is derived from an EMBL/GenBank/DDBJ whole genome shotgun (WGS) entry which is preliminary data.</text>
</comment>
<sequence length="143" mass="15976">MLQCGDDIESSRTLYAESFDNEGRGKHKFTNDNDDQSDKDDDDDDVDEEGDEDDGDEDGDDDDEGSPHHQFPQQSTVSTPFTDKSSGKTTPKLRPEDIVSSIELRKLVVSFILMTTSIMTKVGTKMVHLSKAITDNEEGFTHR</sequence>
<organism evidence="2 3">
    <name type="scientific">Clonorchis sinensis</name>
    <name type="common">Chinese liver fluke</name>
    <dbReference type="NCBI Taxonomy" id="79923"/>
    <lineage>
        <taxon>Eukaryota</taxon>
        <taxon>Metazoa</taxon>
        <taxon>Spiralia</taxon>
        <taxon>Lophotrochozoa</taxon>
        <taxon>Platyhelminthes</taxon>
        <taxon>Trematoda</taxon>
        <taxon>Digenea</taxon>
        <taxon>Opisthorchiida</taxon>
        <taxon>Opisthorchiata</taxon>
        <taxon>Opisthorchiidae</taxon>
        <taxon>Clonorchis</taxon>
    </lineage>
</organism>
<evidence type="ECO:0000313" key="2">
    <source>
        <dbReference type="EMBL" id="KAG5447977.1"/>
    </source>
</evidence>
<dbReference type="AlphaFoldDB" id="A0A8T1MF18"/>
<keyword evidence="3" id="KW-1185">Reference proteome</keyword>
<evidence type="ECO:0000256" key="1">
    <source>
        <dbReference type="SAM" id="MobiDB-lite"/>
    </source>
</evidence>
<gene>
    <name evidence="2" type="ORF">CSKR_200640</name>
</gene>
<feature type="compositionally biased region" description="Polar residues" evidence="1">
    <location>
        <begin position="71"/>
        <end position="89"/>
    </location>
</feature>
<accession>A0A8T1MF18</accession>
<dbReference type="EMBL" id="NIRI02000042">
    <property type="protein sequence ID" value="KAG5447977.1"/>
    <property type="molecule type" value="Genomic_DNA"/>
</dbReference>
<proteinExistence type="predicted"/>
<name>A0A8T1MF18_CLOSI</name>
<feature type="compositionally biased region" description="Acidic residues" evidence="1">
    <location>
        <begin position="32"/>
        <end position="64"/>
    </location>
</feature>
<reference evidence="2 3" key="1">
    <citation type="journal article" date="2018" name="Biotechnol. Adv.">
        <title>Improved genomic resources and new bioinformatic workflow for the carcinogenic parasite Clonorchis sinensis: Biotechnological implications.</title>
        <authorList>
            <person name="Wang D."/>
            <person name="Korhonen P.K."/>
            <person name="Gasser R.B."/>
            <person name="Young N.D."/>
        </authorList>
    </citation>
    <scope>NUCLEOTIDE SEQUENCE [LARGE SCALE GENOMIC DNA]</scope>
    <source>
        <strain evidence="2">Cs-k2</strain>
    </source>
</reference>
<feature type="region of interest" description="Disordered" evidence="1">
    <location>
        <begin position="1"/>
        <end position="94"/>
    </location>
</feature>
<protein>
    <submittedName>
        <fullName evidence="2">Uncharacterized protein</fullName>
    </submittedName>
</protein>
<evidence type="ECO:0000313" key="3">
    <source>
        <dbReference type="Proteomes" id="UP000286415"/>
    </source>
</evidence>
<dbReference type="Proteomes" id="UP000286415">
    <property type="component" value="Unassembled WGS sequence"/>
</dbReference>
<reference evidence="2 3" key="2">
    <citation type="journal article" date="2021" name="Genomics">
        <title>High-quality reference genome for Clonorchis sinensis.</title>
        <authorList>
            <person name="Young N.D."/>
            <person name="Stroehlein A.J."/>
            <person name="Kinkar L."/>
            <person name="Wang T."/>
            <person name="Sohn W.M."/>
            <person name="Chang B.C.H."/>
            <person name="Kaur P."/>
            <person name="Weisz D."/>
            <person name="Dudchenko O."/>
            <person name="Aiden E.L."/>
            <person name="Korhonen P.K."/>
            <person name="Gasser R.B."/>
        </authorList>
    </citation>
    <scope>NUCLEOTIDE SEQUENCE [LARGE SCALE GENOMIC DNA]</scope>
    <source>
        <strain evidence="2">Cs-k2</strain>
    </source>
</reference>